<protein>
    <submittedName>
        <fullName evidence="3">Uncharacterized protein</fullName>
    </submittedName>
</protein>
<dbReference type="GeneID" id="89501786"/>
<accession>M8DEH5</accession>
<gene>
    <name evidence="3" type="ORF">I532_15756</name>
</gene>
<organism evidence="3 4">
    <name type="scientific">Brevibacillus borstelensis AK1</name>
    <dbReference type="NCBI Taxonomy" id="1300222"/>
    <lineage>
        <taxon>Bacteria</taxon>
        <taxon>Bacillati</taxon>
        <taxon>Bacillota</taxon>
        <taxon>Bacilli</taxon>
        <taxon>Bacillales</taxon>
        <taxon>Paenibacillaceae</taxon>
        <taxon>Brevibacillus</taxon>
    </lineage>
</organism>
<dbReference type="RefSeq" id="WP_003389397.1">
    <property type="nucleotide sequence ID" value="NZ_APBN01000006.1"/>
</dbReference>
<evidence type="ECO:0000313" key="3">
    <source>
        <dbReference type="EMBL" id="EMT51812.1"/>
    </source>
</evidence>
<dbReference type="InterPro" id="IPR013656">
    <property type="entry name" value="PAS_4"/>
</dbReference>
<dbReference type="AlphaFoldDB" id="M8DEH5"/>
<dbReference type="InterPro" id="IPR035965">
    <property type="entry name" value="PAS-like_dom_sf"/>
</dbReference>
<dbReference type="SUPFAM" id="SSF55073">
    <property type="entry name" value="Nucleotide cyclase"/>
    <property type="match status" value="1"/>
</dbReference>
<evidence type="ECO:0000259" key="1">
    <source>
        <dbReference type="PROSITE" id="PS50113"/>
    </source>
</evidence>
<dbReference type="Pfam" id="PF00990">
    <property type="entry name" value="GGDEF"/>
    <property type="match status" value="1"/>
</dbReference>
<dbReference type="InterPro" id="IPR052163">
    <property type="entry name" value="DGC-Regulatory_Protein"/>
</dbReference>
<dbReference type="PANTHER" id="PTHR46663:SF3">
    <property type="entry name" value="SLL0267 PROTEIN"/>
    <property type="match status" value="1"/>
</dbReference>
<dbReference type="OrthoDB" id="9759607at2"/>
<dbReference type="InterPro" id="IPR000700">
    <property type="entry name" value="PAS-assoc_C"/>
</dbReference>
<dbReference type="InterPro" id="IPR000160">
    <property type="entry name" value="GGDEF_dom"/>
</dbReference>
<dbReference type="SMART" id="SM00267">
    <property type="entry name" value="GGDEF"/>
    <property type="match status" value="1"/>
</dbReference>
<dbReference type="STRING" id="1300222.I532_15756"/>
<dbReference type="PANTHER" id="PTHR46663">
    <property type="entry name" value="DIGUANYLATE CYCLASE DGCT-RELATED"/>
    <property type="match status" value="1"/>
</dbReference>
<evidence type="ECO:0000313" key="4">
    <source>
        <dbReference type="Proteomes" id="UP000012081"/>
    </source>
</evidence>
<dbReference type="PROSITE" id="PS50113">
    <property type="entry name" value="PAC"/>
    <property type="match status" value="1"/>
</dbReference>
<dbReference type="Gene3D" id="3.30.70.270">
    <property type="match status" value="1"/>
</dbReference>
<name>M8DEH5_9BACL</name>
<dbReference type="EMBL" id="APBN01000006">
    <property type="protein sequence ID" value="EMT51812.1"/>
    <property type="molecule type" value="Genomic_DNA"/>
</dbReference>
<dbReference type="InterPro" id="IPR029787">
    <property type="entry name" value="Nucleotide_cyclase"/>
</dbReference>
<dbReference type="Proteomes" id="UP000012081">
    <property type="component" value="Unassembled WGS sequence"/>
</dbReference>
<feature type="domain" description="GGDEF" evidence="2">
    <location>
        <begin position="167"/>
        <end position="300"/>
    </location>
</feature>
<dbReference type="Gene3D" id="3.30.450.20">
    <property type="entry name" value="PAS domain"/>
    <property type="match status" value="1"/>
</dbReference>
<sequence>MTKRDIENLIHQYGDVLSCFFQYMSDMVFLMSVEEGTRFRYVLMNPPAMQAARLTEEAYGRLIEEVYSDEKAANLNSMYREAVASGKPTHYTTYDEIIGESVLTPIYNSEGVCTHVFAVTRDITERKQLETQLEFMAYHDVLTGLPNRRLLLDRMQQAMSQATRKGNQLAVLYLDCDYFKEINDTWGHDVGDEFLRVLAKRLTSCVRDVDTVARLGGDEFVLLLTSLDTAEEAAKVASRVLEALKKPFLIQQHRFHLTMSIGIALFPNDGPDSSQLLRHADKALYRAKEAGRNQFCFYSAPTE</sequence>
<comment type="caution">
    <text evidence="3">The sequence shown here is derived from an EMBL/GenBank/DDBJ whole genome shotgun (WGS) entry which is preliminary data.</text>
</comment>
<evidence type="ECO:0000259" key="2">
    <source>
        <dbReference type="PROSITE" id="PS50887"/>
    </source>
</evidence>
<dbReference type="NCBIfam" id="TIGR00254">
    <property type="entry name" value="GGDEF"/>
    <property type="match status" value="1"/>
</dbReference>
<keyword evidence="4" id="KW-1185">Reference proteome</keyword>
<dbReference type="CDD" id="cd01949">
    <property type="entry name" value="GGDEF"/>
    <property type="match status" value="1"/>
</dbReference>
<dbReference type="InterPro" id="IPR043128">
    <property type="entry name" value="Rev_trsase/Diguanyl_cyclase"/>
</dbReference>
<dbReference type="PROSITE" id="PS50887">
    <property type="entry name" value="GGDEF"/>
    <property type="match status" value="1"/>
</dbReference>
<dbReference type="FunFam" id="3.30.70.270:FF:000001">
    <property type="entry name" value="Diguanylate cyclase domain protein"/>
    <property type="match status" value="1"/>
</dbReference>
<proteinExistence type="predicted"/>
<dbReference type="Pfam" id="PF08448">
    <property type="entry name" value="PAS_4"/>
    <property type="match status" value="1"/>
</dbReference>
<dbReference type="PATRIC" id="fig|1300222.3.peg.3295"/>
<feature type="domain" description="PAC" evidence="1">
    <location>
        <begin position="73"/>
        <end position="135"/>
    </location>
</feature>
<reference evidence="3 4" key="1">
    <citation type="submission" date="2013-03" db="EMBL/GenBank/DDBJ databases">
        <title>Assembly of a new bacterial strain Brevibacillus borstelensis AK1.</title>
        <authorList>
            <person name="Rajan I."/>
            <person name="PoliReddy D."/>
            <person name="Sugumar T."/>
            <person name="Rathinam K."/>
            <person name="Alqarawi S."/>
            <person name="Khalil A.B."/>
            <person name="Sivakumar N."/>
        </authorList>
    </citation>
    <scope>NUCLEOTIDE SEQUENCE [LARGE SCALE GENOMIC DNA]</scope>
    <source>
        <strain evidence="3 4">AK1</strain>
    </source>
</reference>
<dbReference type="SUPFAM" id="SSF55785">
    <property type="entry name" value="PYP-like sensor domain (PAS domain)"/>
    <property type="match status" value="1"/>
</dbReference>